<proteinExistence type="predicted"/>
<keyword evidence="1" id="KW-0472">Membrane</keyword>
<evidence type="ECO:0000256" key="1">
    <source>
        <dbReference type="SAM" id="Phobius"/>
    </source>
</evidence>
<organism evidence="2 3">
    <name type="scientific">Listeria booriae</name>
    <dbReference type="NCBI Taxonomy" id="1552123"/>
    <lineage>
        <taxon>Bacteria</taxon>
        <taxon>Bacillati</taxon>
        <taxon>Bacillota</taxon>
        <taxon>Bacilli</taxon>
        <taxon>Bacillales</taxon>
        <taxon>Listeriaceae</taxon>
        <taxon>Listeria</taxon>
    </lineage>
</organism>
<dbReference type="eggNOG" id="ENOG5033147">
    <property type="taxonomic scope" value="Bacteria"/>
</dbReference>
<dbReference type="AlphaFoldDB" id="A0A099WEW0"/>
<reference evidence="2 3" key="1">
    <citation type="submission" date="2014-05" db="EMBL/GenBank/DDBJ databases">
        <title>Novel Listeriaceae from food processing environments.</title>
        <authorList>
            <person name="den Bakker H.C."/>
        </authorList>
    </citation>
    <scope>NUCLEOTIDE SEQUENCE [LARGE SCALE GENOMIC DNA]</scope>
    <source>
        <strain evidence="2 3">FSL A5-0281</strain>
    </source>
</reference>
<feature type="transmembrane region" description="Helical" evidence="1">
    <location>
        <begin position="21"/>
        <end position="38"/>
    </location>
</feature>
<name>A0A099WEW0_9LIST</name>
<dbReference type="Proteomes" id="UP000029844">
    <property type="component" value="Unassembled WGS sequence"/>
</dbReference>
<evidence type="ECO:0000313" key="3">
    <source>
        <dbReference type="Proteomes" id="UP000029844"/>
    </source>
</evidence>
<keyword evidence="1" id="KW-1133">Transmembrane helix</keyword>
<feature type="transmembrane region" description="Helical" evidence="1">
    <location>
        <begin position="44"/>
        <end position="63"/>
    </location>
</feature>
<keyword evidence="3" id="KW-1185">Reference proteome</keyword>
<dbReference type="EMBL" id="JNFA01000003">
    <property type="protein sequence ID" value="KGL44289.1"/>
    <property type="molecule type" value="Genomic_DNA"/>
</dbReference>
<sequence>MEAYIKAKQAKNSALINAKYAVSRSFSLFLIAIGLLLFKSDSYLIVLSSIMICVQLFDGIIGIKLSIFKTVGPLVTALGNTILLILFLLN</sequence>
<feature type="transmembrane region" description="Helical" evidence="1">
    <location>
        <begin position="70"/>
        <end position="89"/>
    </location>
</feature>
<protein>
    <submittedName>
        <fullName evidence="2">Uncharacterized protein</fullName>
    </submittedName>
</protein>
<gene>
    <name evidence="2" type="ORF">EP57_01455</name>
</gene>
<keyword evidence="1" id="KW-0812">Transmembrane</keyword>
<comment type="caution">
    <text evidence="2">The sequence shown here is derived from an EMBL/GenBank/DDBJ whole genome shotgun (WGS) entry which is preliminary data.</text>
</comment>
<evidence type="ECO:0000313" key="2">
    <source>
        <dbReference type="EMBL" id="KGL44289.1"/>
    </source>
</evidence>
<accession>A0A099WEW0</accession>